<evidence type="ECO:0000259" key="1">
    <source>
        <dbReference type="PROSITE" id="PS00276"/>
    </source>
</evidence>
<dbReference type="InterPro" id="IPR050491">
    <property type="entry name" value="AmpC-like"/>
</dbReference>
<dbReference type="SUPFAM" id="SSF56601">
    <property type="entry name" value="beta-lactamase/transpeptidase-like"/>
    <property type="match status" value="1"/>
</dbReference>
<dbReference type="InterPro" id="IPR001466">
    <property type="entry name" value="Beta-lactam-related"/>
</dbReference>
<dbReference type="GO" id="GO:0016020">
    <property type="term" value="C:membrane"/>
    <property type="evidence" value="ECO:0007669"/>
    <property type="project" value="InterPro"/>
</dbReference>
<dbReference type="Proteomes" id="UP000652354">
    <property type="component" value="Unassembled WGS sequence"/>
</dbReference>
<accession>A0A919Q2P5</accession>
<protein>
    <recommendedName>
        <fullName evidence="1">Channel forming colicins domain-containing protein</fullName>
    </recommendedName>
</protein>
<dbReference type="PANTHER" id="PTHR46825">
    <property type="entry name" value="D-ALANYL-D-ALANINE-CARBOXYPEPTIDASE/ENDOPEPTIDASE AMPH"/>
    <property type="match status" value="1"/>
</dbReference>
<dbReference type="GO" id="GO:0050829">
    <property type="term" value="P:defense response to Gram-negative bacterium"/>
    <property type="evidence" value="ECO:0007669"/>
    <property type="project" value="InterPro"/>
</dbReference>
<organism evidence="2 3">
    <name type="scientific">Demequina activiva</name>
    <dbReference type="NCBI Taxonomy" id="1582364"/>
    <lineage>
        <taxon>Bacteria</taxon>
        <taxon>Bacillati</taxon>
        <taxon>Actinomycetota</taxon>
        <taxon>Actinomycetes</taxon>
        <taxon>Micrococcales</taxon>
        <taxon>Demequinaceae</taxon>
        <taxon>Demequina</taxon>
    </lineage>
</organism>
<dbReference type="InterPro" id="IPR000293">
    <property type="entry name" value="Channel_colicin_C"/>
</dbReference>
<dbReference type="PANTHER" id="PTHR46825:SF7">
    <property type="entry name" value="D-ALANYL-D-ALANINE CARBOXYPEPTIDASE"/>
    <property type="match status" value="1"/>
</dbReference>
<reference evidence="2" key="1">
    <citation type="submission" date="2021-01" db="EMBL/GenBank/DDBJ databases">
        <title>Whole genome shotgun sequence of Demequina activiva NBRC 110675.</title>
        <authorList>
            <person name="Komaki H."/>
            <person name="Tamura T."/>
        </authorList>
    </citation>
    <scope>NUCLEOTIDE SEQUENCE</scope>
    <source>
        <strain evidence="2">NBRC 110675</strain>
    </source>
</reference>
<dbReference type="AlphaFoldDB" id="A0A919Q2P5"/>
<gene>
    <name evidence="2" type="ORF">Dac01nite_18990</name>
</gene>
<sequence length="348" mass="38271">MDASAATARLDRIAAKAASHRDAAGVRFAVRMPGFEWSWLHPDAKEQYFVASVTKLVTAAIVLQHIDESRYDLDTPAVSLLPQGTMDGLHGGAGVDRSALVTVRHLLGHTSGIADYFEGARMGQRAIFEEMLRGDLAWTHAEALDIVRGRTPDRDPGDHGRAFYSDTNYQLLHLVIDGQDGSFEDAVARRVCDPLGLEDTYAYSADTLARYDQVQSIHYGEGPLELRHAMASFGADGGLVSTAEDQLDLLDAIMGARLFSPQLLDQATGTWRPLFFPLEYGLGAMRYRLPRAFSPLSPMPALIGHSGATGSVLFHDPARQLTIAGSINQLRRRSQVFKVLWRLERALR</sequence>
<dbReference type="PROSITE" id="PS00146">
    <property type="entry name" value="BETA_LACTAMASE_A"/>
    <property type="match status" value="1"/>
</dbReference>
<comment type="caution">
    <text evidence="2">The sequence shown here is derived from an EMBL/GenBank/DDBJ whole genome shotgun (WGS) entry which is preliminary data.</text>
</comment>
<dbReference type="EMBL" id="BONR01000004">
    <property type="protein sequence ID" value="GIG55147.1"/>
    <property type="molecule type" value="Genomic_DNA"/>
</dbReference>
<dbReference type="InterPro" id="IPR023650">
    <property type="entry name" value="Beta-lactam_class-A_AS"/>
</dbReference>
<dbReference type="Gene3D" id="3.40.710.10">
    <property type="entry name" value="DD-peptidase/beta-lactamase superfamily"/>
    <property type="match status" value="1"/>
</dbReference>
<dbReference type="InterPro" id="IPR012338">
    <property type="entry name" value="Beta-lactam/transpept-like"/>
</dbReference>
<feature type="domain" description="Channel forming colicins" evidence="1">
    <location>
        <begin position="268"/>
        <end position="279"/>
    </location>
</feature>
<dbReference type="PROSITE" id="PS00276">
    <property type="entry name" value="CHANNEL_COLICIN"/>
    <property type="match status" value="1"/>
</dbReference>
<keyword evidence="3" id="KW-1185">Reference proteome</keyword>
<name>A0A919Q2P5_9MICO</name>
<dbReference type="RefSeq" id="WP_203656351.1">
    <property type="nucleotide sequence ID" value="NZ_BONR01000004.1"/>
</dbReference>
<dbReference type="GO" id="GO:0140911">
    <property type="term" value="F:pore-forming activity"/>
    <property type="evidence" value="ECO:0007669"/>
    <property type="project" value="InterPro"/>
</dbReference>
<dbReference type="Pfam" id="PF00144">
    <property type="entry name" value="Beta-lactamase"/>
    <property type="match status" value="1"/>
</dbReference>
<dbReference type="GO" id="GO:0031640">
    <property type="term" value="P:killing of cells of another organism"/>
    <property type="evidence" value="ECO:0007669"/>
    <property type="project" value="InterPro"/>
</dbReference>
<evidence type="ECO:0000313" key="3">
    <source>
        <dbReference type="Proteomes" id="UP000652354"/>
    </source>
</evidence>
<proteinExistence type="predicted"/>
<evidence type="ECO:0000313" key="2">
    <source>
        <dbReference type="EMBL" id="GIG55147.1"/>
    </source>
</evidence>